<proteinExistence type="predicted"/>
<reference evidence="2 3" key="1">
    <citation type="submission" date="2019-06" db="EMBL/GenBank/DDBJ databases">
        <title>A complete genome sequence for Luteibacter pinisoli MAH-14.</title>
        <authorList>
            <person name="Baltrus D.A."/>
        </authorList>
    </citation>
    <scope>NUCLEOTIDE SEQUENCE [LARGE SCALE GENOMIC DNA]</scope>
    <source>
        <strain evidence="2 3">MAH-14</strain>
    </source>
</reference>
<gene>
    <name evidence="2" type="ORF">FIV34_11865</name>
</gene>
<accession>A0A4Y5Z4J6</accession>
<evidence type="ECO:0008006" key="4">
    <source>
        <dbReference type="Google" id="ProtNLM"/>
    </source>
</evidence>
<evidence type="ECO:0000313" key="2">
    <source>
        <dbReference type="EMBL" id="QDE39856.1"/>
    </source>
</evidence>
<dbReference type="InterPro" id="IPR027268">
    <property type="entry name" value="Peptidase_M4/M1_CTD_sf"/>
</dbReference>
<evidence type="ECO:0000256" key="1">
    <source>
        <dbReference type="SAM" id="SignalP"/>
    </source>
</evidence>
<dbReference type="OrthoDB" id="1467486at2"/>
<organism evidence="2 3">
    <name type="scientific">Luteibacter pinisoli</name>
    <dbReference type="NCBI Taxonomy" id="2589080"/>
    <lineage>
        <taxon>Bacteria</taxon>
        <taxon>Pseudomonadati</taxon>
        <taxon>Pseudomonadota</taxon>
        <taxon>Gammaproteobacteria</taxon>
        <taxon>Lysobacterales</taxon>
        <taxon>Rhodanobacteraceae</taxon>
        <taxon>Luteibacter</taxon>
    </lineage>
</organism>
<feature type="signal peptide" evidence="1">
    <location>
        <begin position="1"/>
        <end position="17"/>
    </location>
</feature>
<dbReference type="Proteomes" id="UP000316093">
    <property type="component" value="Chromosome"/>
</dbReference>
<keyword evidence="3" id="KW-1185">Reference proteome</keyword>
<dbReference type="KEGG" id="lpy:FIV34_11865"/>
<feature type="chain" id="PRO_5021443388" description="Peptidase M61 catalytic domain-containing protein" evidence="1">
    <location>
        <begin position="18"/>
        <end position="489"/>
    </location>
</feature>
<dbReference type="RefSeq" id="WP_139982997.1">
    <property type="nucleotide sequence ID" value="NZ_CP041046.1"/>
</dbReference>
<evidence type="ECO:0000313" key="3">
    <source>
        <dbReference type="Proteomes" id="UP000316093"/>
    </source>
</evidence>
<protein>
    <recommendedName>
        <fullName evidence="4">Peptidase M61 catalytic domain-containing protein</fullName>
    </recommendedName>
</protein>
<dbReference type="AlphaFoldDB" id="A0A4Y5Z4J6"/>
<name>A0A4Y5Z4J6_9GAMM</name>
<sequence>MKILLAALLLWPLCAVAGAPDGNTLRAHVSFSVTDGAVTSVHVEESWTVSPGTPPTWSIPTRLPGLPHLADSLHAMAATDDAGDVPLNHTDVDNAPAPLRRWTPVRAVDGTLTVRYTVTPQPASEAGGPPIGLIGAGGGIAGETAGMLALPESTATFDVQLTADVSALAKGSVATSSKGEFPVTGKMTIDDLQSIWVLFGPARRLDAPPYAGFALGAPPADAGDLLAFGQRAYTALASSFGYLGMPRYRLFLRAVEGESPATGTSESGGALVTLGSTFRADQKGDYIHDVLFHEMAHNWVGHLSPNERWFSEGLATYVANVIRCEHGLDAWAACAAQLTEKTGWALDSRARNWPMDKMKGAAFSDAAVQRTPYGRGMLYFAALDATIRERSAGKKTLLSALAPVFAGREQGKPITRAVWEAWLTDAAGPSAVGTFHRVVINGEDAGVPRTAFPDCLAPVRVRVRPPGATAFADSYTWVVPAGCRPTVAH</sequence>
<keyword evidence="1" id="KW-0732">Signal</keyword>
<dbReference type="EMBL" id="CP041046">
    <property type="protein sequence ID" value="QDE39856.1"/>
    <property type="molecule type" value="Genomic_DNA"/>
</dbReference>
<dbReference type="Gene3D" id="1.10.390.10">
    <property type="entry name" value="Neutral Protease Domain 2"/>
    <property type="match status" value="1"/>
</dbReference>
<dbReference type="SUPFAM" id="SSF55486">
    <property type="entry name" value="Metalloproteases ('zincins'), catalytic domain"/>
    <property type="match status" value="1"/>
</dbReference>